<feature type="compositionally biased region" description="Basic and acidic residues" evidence="1">
    <location>
        <begin position="17"/>
        <end position="32"/>
    </location>
</feature>
<feature type="compositionally biased region" description="Low complexity" evidence="1">
    <location>
        <begin position="222"/>
        <end position="244"/>
    </location>
</feature>
<protein>
    <submittedName>
        <fullName evidence="2">Uncharacterized protein</fullName>
    </submittedName>
</protein>
<evidence type="ECO:0000313" key="3">
    <source>
        <dbReference type="Proteomes" id="UP001500320"/>
    </source>
</evidence>
<feature type="compositionally biased region" description="Low complexity" evidence="1">
    <location>
        <begin position="256"/>
        <end position="276"/>
    </location>
</feature>
<dbReference type="RefSeq" id="WP_344860363.1">
    <property type="nucleotide sequence ID" value="NZ_BAAAUT010000024.1"/>
</dbReference>
<feature type="compositionally biased region" description="Low complexity" evidence="1">
    <location>
        <begin position="50"/>
        <end position="75"/>
    </location>
</feature>
<feature type="region of interest" description="Disordered" evidence="1">
    <location>
        <begin position="1"/>
        <end position="140"/>
    </location>
</feature>
<keyword evidence="3" id="KW-1185">Reference proteome</keyword>
<reference evidence="3" key="1">
    <citation type="journal article" date="2019" name="Int. J. Syst. Evol. Microbiol.">
        <title>The Global Catalogue of Microorganisms (GCM) 10K type strain sequencing project: providing services to taxonomists for standard genome sequencing and annotation.</title>
        <authorList>
            <consortium name="The Broad Institute Genomics Platform"/>
            <consortium name="The Broad Institute Genome Sequencing Center for Infectious Disease"/>
            <person name="Wu L."/>
            <person name="Ma J."/>
        </authorList>
    </citation>
    <scope>NUCLEOTIDE SEQUENCE [LARGE SCALE GENOMIC DNA]</scope>
    <source>
        <strain evidence="3">JCM 9373</strain>
    </source>
</reference>
<dbReference type="Proteomes" id="UP001500320">
    <property type="component" value="Unassembled WGS sequence"/>
</dbReference>
<name>A0ABP6N8C4_9ACTN</name>
<feature type="compositionally biased region" description="Low complexity" evidence="1">
    <location>
        <begin position="116"/>
        <end position="131"/>
    </location>
</feature>
<dbReference type="EMBL" id="BAAAUT010000024">
    <property type="protein sequence ID" value="GAA3139288.1"/>
    <property type="molecule type" value="Genomic_DNA"/>
</dbReference>
<sequence length="276" mass="27616">MNDRPDRVPDRPASGHPADRLVHSGRDGRDEGLGDTGPTVPPQRVERVSPDASDASDTSNASNASNASHASAASATGDEPAATHDDAPAGRPGDLADTGPGLTDADRPDTAGAEVPDPAHAGPGASGGAPATRLPLLDGDPAEVRRRWQQVQVGFVDDPRGAVERAESLLGEVTDGIRAALEARVSDLRSRWKDGDGDTERLRTALRGYRSVLEQLLELAAAPAGSGTPGTAPAPGTAPSASAPSVPPPGAGGPSGDAASADASRGVSGSSPAGRE</sequence>
<accession>A0ABP6N8C4</accession>
<gene>
    <name evidence="2" type="ORF">GCM10010466_33060</name>
</gene>
<comment type="caution">
    <text evidence="2">The sequence shown here is derived from an EMBL/GenBank/DDBJ whole genome shotgun (WGS) entry which is preliminary data.</text>
</comment>
<evidence type="ECO:0000256" key="1">
    <source>
        <dbReference type="SAM" id="MobiDB-lite"/>
    </source>
</evidence>
<organism evidence="2 3">
    <name type="scientific">Planomonospora alba</name>
    <dbReference type="NCBI Taxonomy" id="161354"/>
    <lineage>
        <taxon>Bacteria</taxon>
        <taxon>Bacillati</taxon>
        <taxon>Actinomycetota</taxon>
        <taxon>Actinomycetes</taxon>
        <taxon>Streptosporangiales</taxon>
        <taxon>Streptosporangiaceae</taxon>
        <taxon>Planomonospora</taxon>
    </lineage>
</organism>
<feature type="region of interest" description="Disordered" evidence="1">
    <location>
        <begin position="222"/>
        <end position="276"/>
    </location>
</feature>
<proteinExistence type="predicted"/>
<evidence type="ECO:0000313" key="2">
    <source>
        <dbReference type="EMBL" id="GAA3139288.1"/>
    </source>
</evidence>
<feature type="compositionally biased region" description="Basic and acidic residues" evidence="1">
    <location>
        <begin position="1"/>
        <end position="10"/>
    </location>
</feature>